<evidence type="ECO:0000256" key="7">
    <source>
        <dbReference type="SAM" id="Phobius"/>
    </source>
</evidence>
<dbReference type="PANTHER" id="PTHR23511:SF4">
    <property type="entry name" value="MAJOR FACILITATOR SUPERFAMILY (MFS) PROFILE DOMAIN-CONTAINING PROTEIN"/>
    <property type="match status" value="1"/>
</dbReference>
<evidence type="ECO:0000256" key="2">
    <source>
        <dbReference type="ARBA" id="ARBA00022448"/>
    </source>
</evidence>
<proteinExistence type="predicted"/>
<dbReference type="GO" id="GO:0016020">
    <property type="term" value="C:membrane"/>
    <property type="evidence" value="ECO:0007669"/>
    <property type="project" value="UniProtKB-SubCell"/>
</dbReference>
<keyword evidence="5 7" id="KW-0472">Membrane</keyword>
<feature type="transmembrane region" description="Helical" evidence="7">
    <location>
        <begin position="216"/>
        <end position="238"/>
    </location>
</feature>
<evidence type="ECO:0000313" key="10">
    <source>
        <dbReference type="Proteomes" id="UP000219369"/>
    </source>
</evidence>
<protein>
    <submittedName>
        <fullName evidence="9">Related to synaptic vesicle transporter SV2 (Major facilitator superfamily)</fullName>
    </submittedName>
</protein>
<dbReference type="PANTHER" id="PTHR23511">
    <property type="entry name" value="SYNAPTIC VESICLE GLYCOPROTEIN 2"/>
    <property type="match status" value="1"/>
</dbReference>
<dbReference type="InterPro" id="IPR020846">
    <property type="entry name" value="MFS_dom"/>
</dbReference>
<dbReference type="EMBL" id="FMJY01000006">
    <property type="protein sequence ID" value="SCO87465.1"/>
    <property type="molecule type" value="Genomic_DNA"/>
</dbReference>
<dbReference type="VEuPathDB" id="FungiDB:FOC4_g10002916"/>
<reference evidence="10" key="1">
    <citation type="submission" date="2016-09" db="EMBL/GenBank/DDBJ databases">
        <authorList>
            <person name="Guldener U."/>
        </authorList>
    </citation>
    <scope>NUCLEOTIDE SEQUENCE [LARGE SCALE GENOMIC DNA]</scope>
    <source>
        <strain evidence="10">V64-1</strain>
    </source>
</reference>
<keyword evidence="3 7" id="KW-0812">Transmembrane</keyword>
<dbReference type="GO" id="GO:0022857">
    <property type="term" value="F:transmembrane transporter activity"/>
    <property type="evidence" value="ECO:0007669"/>
    <property type="project" value="InterPro"/>
</dbReference>
<organism evidence="9 10">
    <name type="scientific">Fusarium oxysporum</name>
    <name type="common">Fusarium vascular wilt</name>
    <dbReference type="NCBI Taxonomy" id="5507"/>
    <lineage>
        <taxon>Eukaryota</taxon>
        <taxon>Fungi</taxon>
        <taxon>Dikarya</taxon>
        <taxon>Ascomycota</taxon>
        <taxon>Pezizomycotina</taxon>
        <taxon>Sordariomycetes</taxon>
        <taxon>Hypocreomycetidae</taxon>
        <taxon>Hypocreales</taxon>
        <taxon>Nectriaceae</taxon>
        <taxon>Fusarium</taxon>
        <taxon>Fusarium oxysporum species complex</taxon>
    </lineage>
</organism>
<dbReference type="AlphaFoldDB" id="A0A2H3TIE4"/>
<dbReference type="PROSITE" id="PS50850">
    <property type="entry name" value="MFS"/>
    <property type="match status" value="1"/>
</dbReference>
<feature type="transmembrane region" description="Helical" evidence="7">
    <location>
        <begin position="365"/>
        <end position="385"/>
    </location>
</feature>
<dbReference type="OrthoDB" id="3936150at2759"/>
<feature type="transmembrane region" description="Helical" evidence="7">
    <location>
        <begin position="177"/>
        <end position="196"/>
    </location>
</feature>
<comment type="subcellular location">
    <subcellularLocation>
        <location evidence="1">Membrane</location>
        <topology evidence="1">Multi-pass membrane protein</topology>
    </subcellularLocation>
</comment>
<evidence type="ECO:0000256" key="1">
    <source>
        <dbReference type="ARBA" id="ARBA00004141"/>
    </source>
</evidence>
<feature type="transmembrane region" description="Helical" evidence="7">
    <location>
        <begin position="136"/>
        <end position="156"/>
    </location>
</feature>
<feature type="transmembrane region" description="Helical" evidence="7">
    <location>
        <begin position="417"/>
        <end position="438"/>
    </location>
</feature>
<dbReference type="VEuPathDB" id="FungiDB:FOC1_g10006181"/>
<feature type="transmembrane region" description="Helical" evidence="7">
    <location>
        <begin position="114"/>
        <end position="130"/>
    </location>
</feature>
<dbReference type="InterPro" id="IPR036259">
    <property type="entry name" value="MFS_trans_sf"/>
</dbReference>
<dbReference type="Pfam" id="PF00083">
    <property type="entry name" value="Sugar_tr"/>
    <property type="match status" value="1"/>
</dbReference>
<dbReference type="VEuPathDB" id="FungiDB:FOIG_15998"/>
<feature type="domain" description="Major facilitator superfamily (MFS) profile" evidence="8">
    <location>
        <begin position="1"/>
        <end position="503"/>
    </location>
</feature>
<feature type="transmembrane region" description="Helical" evidence="7">
    <location>
        <begin position="450"/>
        <end position="473"/>
    </location>
</feature>
<dbReference type="VEuPathDB" id="FungiDB:FOZG_17077"/>
<evidence type="ECO:0000256" key="3">
    <source>
        <dbReference type="ARBA" id="ARBA00022692"/>
    </source>
</evidence>
<feature type="transmembrane region" description="Helical" evidence="7">
    <location>
        <begin position="318"/>
        <end position="345"/>
    </location>
</feature>
<evidence type="ECO:0000256" key="4">
    <source>
        <dbReference type="ARBA" id="ARBA00022989"/>
    </source>
</evidence>
<feature type="transmembrane region" description="Helical" evidence="7">
    <location>
        <begin position="479"/>
        <end position="500"/>
    </location>
</feature>
<keyword evidence="2" id="KW-0813">Transport</keyword>
<dbReference type="Gene3D" id="1.20.1250.20">
    <property type="entry name" value="MFS general substrate transporter like domains"/>
    <property type="match status" value="1"/>
</dbReference>
<dbReference type="VEuPathDB" id="FungiDB:FOXG_15805"/>
<dbReference type="VEuPathDB" id="FungiDB:FOMG_16738"/>
<dbReference type="InterPro" id="IPR005828">
    <property type="entry name" value="MFS_sugar_transport-like"/>
</dbReference>
<keyword evidence="4 7" id="KW-1133">Transmembrane helix</keyword>
<feature type="transmembrane region" description="Helical" evidence="7">
    <location>
        <begin position="392"/>
        <end position="411"/>
    </location>
</feature>
<gene>
    <name evidence="9" type="ORF">FRV6_11592</name>
</gene>
<evidence type="ECO:0000313" key="9">
    <source>
        <dbReference type="EMBL" id="SCO87465.1"/>
    </source>
</evidence>
<accession>A0A2H3TIE4</accession>
<dbReference type="VEuPathDB" id="FungiDB:HZS61_015938"/>
<sequence length="508" mass="54689">MSNIETSGSVKESRDREKGVTAADDVSYHVSTVNELGNVVDPVLSAKINLVNETINEIGWTGFHLKLCCLTGFGFAADSLVAFLQSVAAGQAYLEIGMGALFWGFGADIIGRRIAFNTTLFIAAIATIVAAAGPSWVAFCVFVAFLGFGAGGNLVLDPTVMLEFVPAKQQWVITAMAGWWGVGQASAGFIAWGYYSRNDWTCVAAVETCTWQNNKSWRLIMFTGGALMFVMSALRILIIRLPETPKFLVTNGKEEELVAMLQKLASTYKRPCSLTLEGLQACGTAHTPEHGGSKGSAVRGLGKSLVGHVKGLFSTKKLALSTCLIWLSWTLIGLGYPLFFLYLPSLLSSRLPDYKPSFTETWRDYTITNICAIFGPLIAAGLAEVSFLGRRYTMAIGAVITAIFFFCYTVIKTPAQNLAISSCISVCINLYYGTLYAYTAEVFPSAHRTTGNGIAVSLNRIMGLLSAVIAVTADTTTIAPLYISGALFFVMAIVSVILPFEPYGRSAS</sequence>
<feature type="region of interest" description="Disordered" evidence="6">
    <location>
        <begin position="1"/>
        <end position="22"/>
    </location>
</feature>
<name>A0A2H3TIE4_FUSOX</name>
<dbReference type="SUPFAM" id="SSF103473">
    <property type="entry name" value="MFS general substrate transporter"/>
    <property type="match status" value="1"/>
</dbReference>
<evidence type="ECO:0000256" key="6">
    <source>
        <dbReference type="SAM" id="MobiDB-lite"/>
    </source>
</evidence>
<feature type="compositionally biased region" description="Polar residues" evidence="6">
    <location>
        <begin position="1"/>
        <end position="10"/>
    </location>
</feature>
<dbReference type="Proteomes" id="UP000219369">
    <property type="component" value="Unassembled WGS sequence"/>
</dbReference>
<evidence type="ECO:0000256" key="5">
    <source>
        <dbReference type="ARBA" id="ARBA00023136"/>
    </source>
</evidence>
<evidence type="ECO:0000259" key="8">
    <source>
        <dbReference type="PROSITE" id="PS50850"/>
    </source>
</evidence>